<gene>
    <name evidence="2" type="ORF">KOI35_24290</name>
</gene>
<evidence type="ECO:0000256" key="1">
    <source>
        <dbReference type="SAM" id="Phobius"/>
    </source>
</evidence>
<feature type="transmembrane region" description="Helical" evidence="1">
    <location>
        <begin position="63"/>
        <end position="81"/>
    </location>
</feature>
<keyword evidence="3" id="KW-1185">Reference proteome</keyword>
<proteinExistence type="predicted"/>
<evidence type="ECO:0000313" key="3">
    <source>
        <dbReference type="Proteomes" id="UP001519654"/>
    </source>
</evidence>
<dbReference type="EMBL" id="JAHKKG010000007">
    <property type="protein sequence ID" value="MBU2666633.1"/>
    <property type="molecule type" value="Genomic_DNA"/>
</dbReference>
<dbReference type="RefSeq" id="WP_215790343.1">
    <property type="nucleotide sequence ID" value="NZ_JAHKKG010000007.1"/>
</dbReference>
<feature type="transmembrane region" description="Helical" evidence="1">
    <location>
        <begin position="111"/>
        <end position="127"/>
    </location>
</feature>
<keyword evidence="1" id="KW-1133">Transmembrane helix</keyword>
<dbReference type="Proteomes" id="UP001519654">
    <property type="component" value="Unassembled WGS sequence"/>
</dbReference>
<feature type="transmembrane region" description="Helical" evidence="1">
    <location>
        <begin position="36"/>
        <end position="56"/>
    </location>
</feature>
<keyword evidence="1" id="KW-0472">Membrane</keyword>
<organism evidence="2 3">
    <name type="scientific">Paractinoplanes bogorensis</name>
    <dbReference type="NCBI Taxonomy" id="1610840"/>
    <lineage>
        <taxon>Bacteria</taxon>
        <taxon>Bacillati</taxon>
        <taxon>Actinomycetota</taxon>
        <taxon>Actinomycetes</taxon>
        <taxon>Micromonosporales</taxon>
        <taxon>Micromonosporaceae</taxon>
        <taxon>Paractinoplanes</taxon>
    </lineage>
</organism>
<accession>A0ABS5YVA2</accession>
<reference evidence="2 3" key="1">
    <citation type="submission" date="2021-06" db="EMBL/GenBank/DDBJ databases">
        <title>Actinoplanes lichenicola sp. nov., and Actinoplanes ovalisporus sp. nov., isolated from lichen in Thailand.</title>
        <authorList>
            <person name="Saeng-In P."/>
            <person name="Kanchanasin P."/>
            <person name="Yuki M."/>
            <person name="Kudo T."/>
            <person name="Ohkuma M."/>
            <person name="Phongsopitanun W."/>
            <person name="Tanasupawat S."/>
        </authorList>
    </citation>
    <scope>NUCLEOTIDE SEQUENCE [LARGE SCALE GENOMIC DNA]</scope>
    <source>
        <strain evidence="2 3">NBRC 110975</strain>
    </source>
</reference>
<comment type="caution">
    <text evidence="2">The sequence shown here is derived from an EMBL/GenBank/DDBJ whole genome shotgun (WGS) entry which is preliminary data.</text>
</comment>
<keyword evidence="1" id="KW-0812">Transmembrane</keyword>
<name>A0ABS5YVA2_9ACTN</name>
<feature type="transmembrane region" description="Helical" evidence="1">
    <location>
        <begin position="87"/>
        <end position="104"/>
    </location>
</feature>
<protein>
    <submittedName>
        <fullName evidence="2">Uncharacterized protein</fullName>
    </submittedName>
</protein>
<sequence>MAGALVCGAITAGALAGVLSALDEYQVSDYADMDPTIGAAGALVAAIAAAAVIGVIRVRPRPHMVVPLLLVPAVILPLVAGLERNRVEAGLLWGAVAFAIHLSIGRRRATTAIAVTLILAAGLTWALQDRWRGQKFEAVGIPLYVPDVPGHDLVGAWAGRYSVTLRLTGDVDVWLTSGDFVRCRRGATDRFVTLEGRPAVCLPGGDDAAMVVDVPPQTPFTVRPVDGAELARYPDDGTPREPD</sequence>
<evidence type="ECO:0000313" key="2">
    <source>
        <dbReference type="EMBL" id="MBU2666633.1"/>
    </source>
</evidence>